<keyword evidence="6" id="KW-1185">Reference proteome</keyword>
<proteinExistence type="inferred from homology"/>
<dbReference type="InterPro" id="IPR016195">
    <property type="entry name" value="Pol/histidinol_Pase-like"/>
</dbReference>
<dbReference type="InterPro" id="IPR016667">
    <property type="entry name" value="Caps_polysacc_synth_CpsB/CapC"/>
</dbReference>
<dbReference type="EMBL" id="CP039396">
    <property type="protein sequence ID" value="QCD41213.1"/>
    <property type="molecule type" value="Genomic_DNA"/>
</dbReference>
<dbReference type="PANTHER" id="PTHR39181">
    <property type="entry name" value="TYROSINE-PROTEIN PHOSPHATASE YWQE"/>
    <property type="match status" value="1"/>
</dbReference>
<dbReference type="EC" id="3.1.3.48" evidence="2"/>
<dbReference type="Pfam" id="PF19567">
    <property type="entry name" value="CpsB_CapC"/>
    <property type="match status" value="1"/>
</dbReference>
<comment type="similarity">
    <text evidence="1">Belongs to the metallo-dependent hydrolases superfamily. CpsB/CapC family.</text>
</comment>
<dbReference type="GO" id="GO:0004725">
    <property type="term" value="F:protein tyrosine phosphatase activity"/>
    <property type="evidence" value="ECO:0007669"/>
    <property type="project" value="UniProtKB-EC"/>
</dbReference>
<dbReference type="RefSeq" id="WP_136413849.1">
    <property type="nucleotide sequence ID" value="NZ_CP039396.1"/>
</dbReference>
<organism evidence="5 6">
    <name type="scientific">Duncaniella dubosii</name>
    <dbReference type="NCBI Taxonomy" id="2518971"/>
    <lineage>
        <taxon>Bacteria</taxon>
        <taxon>Pseudomonadati</taxon>
        <taxon>Bacteroidota</taxon>
        <taxon>Bacteroidia</taxon>
        <taxon>Bacteroidales</taxon>
        <taxon>Muribaculaceae</taxon>
        <taxon>Duncaniella</taxon>
    </lineage>
</organism>
<dbReference type="PANTHER" id="PTHR39181:SF1">
    <property type="entry name" value="TYROSINE-PROTEIN PHOSPHATASE YWQE"/>
    <property type="match status" value="1"/>
</dbReference>
<protein>
    <recommendedName>
        <fullName evidence="2">protein-tyrosine-phosphatase</fullName>
        <ecNumber evidence="2">3.1.3.48</ecNumber>
    </recommendedName>
</protein>
<evidence type="ECO:0000313" key="6">
    <source>
        <dbReference type="Proteomes" id="UP000297149"/>
    </source>
</evidence>
<evidence type="ECO:0000256" key="1">
    <source>
        <dbReference type="ARBA" id="ARBA00005750"/>
    </source>
</evidence>
<name>A0A4P7W065_9BACT</name>
<evidence type="ECO:0000256" key="3">
    <source>
        <dbReference type="ARBA" id="ARBA00022801"/>
    </source>
</evidence>
<dbReference type="GO" id="GO:0030145">
    <property type="term" value="F:manganese ion binding"/>
    <property type="evidence" value="ECO:0007669"/>
    <property type="project" value="InterPro"/>
</dbReference>
<sequence length="199" mass="23176">MAFFSFLSRKSEPARLPFRTDIHCHILPGVDDGSPDVETSVELVKRMRNWGLDRIIATPHITEATFPNTPDVLDPALHELEDALKNAGVDVELSRASENRIDDFFRSELAAGQITTFPNRYILVENSFIQEPWQLDQFLFDLKIQGYNPIMAHPERFHYYFEEHPSAMTSCIRPECCFRSMCFRLRADIQRKRSGRRRN</sequence>
<keyword evidence="3" id="KW-0378">Hydrolase</keyword>
<dbReference type="AlphaFoldDB" id="A0A4P7W065"/>
<reference evidence="6" key="1">
    <citation type="submission" date="2019-02" db="EMBL/GenBank/DDBJ databases">
        <title>Isolation and identification of novel species under the genus Muribaculum.</title>
        <authorList>
            <person name="Miyake S."/>
            <person name="Ding Y."/>
            <person name="Low A."/>
            <person name="Soh M."/>
            <person name="Seedorf H."/>
        </authorList>
    </citation>
    <scope>NUCLEOTIDE SEQUENCE [LARGE SCALE GENOMIC DNA]</scope>
    <source>
        <strain evidence="6">H5</strain>
    </source>
</reference>
<evidence type="ECO:0000313" key="5">
    <source>
        <dbReference type="EMBL" id="QCD41213.1"/>
    </source>
</evidence>
<evidence type="ECO:0000256" key="4">
    <source>
        <dbReference type="ARBA" id="ARBA00051722"/>
    </source>
</evidence>
<evidence type="ECO:0000256" key="2">
    <source>
        <dbReference type="ARBA" id="ARBA00013064"/>
    </source>
</evidence>
<accession>A0A4P7W065</accession>
<dbReference type="Gene3D" id="3.20.20.140">
    <property type="entry name" value="Metal-dependent hydrolases"/>
    <property type="match status" value="1"/>
</dbReference>
<gene>
    <name evidence="5" type="ORF">E7747_02145</name>
</gene>
<comment type="catalytic activity">
    <reaction evidence="4">
        <text>O-phospho-L-tyrosyl-[protein] + H2O = L-tyrosyl-[protein] + phosphate</text>
        <dbReference type="Rhea" id="RHEA:10684"/>
        <dbReference type="Rhea" id="RHEA-COMP:10136"/>
        <dbReference type="Rhea" id="RHEA-COMP:20101"/>
        <dbReference type="ChEBI" id="CHEBI:15377"/>
        <dbReference type="ChEBI" id="CHEBI:43474"/>
        <dbReference type="ChEBI" id="CHEBI:46858"/>
        <dbReference type="ChEBI" id="CHEBI:61978"/>
        <dbReference type="EC" id="3.1.3.48"/>
    </reaction>
</comment>
<dbReference type="KEGG" id="ddb:E7747_02145"/>
<dbReference type="Proteomes" id="UP000297149">
    <property type="component" value="Chromosome"/>
</dbReference>
<dbReference type="SUPFAM" id="SSF89550">
    <property type="entry name" value="PHP domain-like"/>
    <property type="match status" value="1"/>
</dbReference>